<evidence type="ECO:0000256" key="1">
    <source>
        <dbReference type="ARBA" id="ARBA00022801"/>
    </source>
</evidence>
<evidence type="ECO:0000259" key="3">
    <source>
        <dbReference type="Pfam" id="PF20434"/>
    </source>
</evidence>
<dbReference type="Proteomes" id="UP000316167">
    <property type="component" value="Unassembled WGS sequence"/>
</dbReference>
<gene>
    <name evidence="4" type="ORF">IQ13_2821</name>
</gene>
<dbReference type="RefSeq" id="WP_144886998.1">
    <property type="nucleotide sequence ID" value="NZ_VLLE01000005.1"/>
</dbReference>
<dbReference type="GO" id="GO:0016787">
    <property type="term" value="F:hydrolase activity"/>
    <property type="evidence" value="ECO:0007669"/>
    <property type="project" value="UniProtKB-KW"/>
</dbReference>
<proteinExistence type="predicted"/>
<evidence type="ECO:0000313" key="5">
    <source>
        <dbReference type="Proteomes" id="UP000316167"/>
    </source>
</evidence>
<dbReference type="Gene3D" id="3.40.50.1820">
    <property type="entry name" value="alpha/beta hydrolase"/>
    <property type="match status" value="1"/>
</dbReference>
<organism evidence="4 5">
    <name type="scientific">Lacibacter cauensis</name>
    <dbReference type="NCBI Taxonomy" id="510947"/>
    <lineage>
        <taxon>Bacteria</taxon>
        <taxon>Pseudomonadati</taxon>
        <taxon>Bacteroidota</taxon>
        <taxon>Chitinophagia</taxon>
        <taxon>Chitinophagales</taxon>
        <taxon>Chitinophagaceae</taxon>
        <taxon>Lacibacter</taxon>
    </lineage>
</organism>
<keyword evidence="5" id="KW-1185">Reference proteome</keyword>
<dbReference type="InterPro" id="IPR050300">
    <property type="entry name" value="GDXG_lipolytic_enzyme"/>
</dbReference>
<accession>A0A562SFL3</accession>
<dbReference type="InterPro" id="IPR029058">
    <property type="entry name" value="AB_hydrolase_fold"/>
</dbReference>
<dbReference type="AlphaFoldDB" id="A0A562SFL3"/>
<evidence type="ECO:0000256" key="2">
    <source>
        <dbReference type="SAM" id="SignalP"/>
    </source>
</evidence>
<keyword evidence="2" id="KW-0732">Signal</keyword>
<dbReference type="OrthoDB" id="9794725at2"/>
<dbReference type="SUPFAM" id="SSF53474">
    <property type="entry name" value="alpha/beta-Hydrolases"/>
    <property type="match status" value="1"/>
</dbReference>
<dbReference type="EMBL" id="VLLE01000005">
    <property type="protein sequence ID" value="TWI80151.1"/>
    <property type="molecule type" value="Genomic_DNA"/>
</dbReference>
<feature type="signal peptide" evidence="2">
    <location>
        <begin position="1"/>
        <end position="27"/>
    </location>
</feature>
<dbReference type="PANTHER" id="PTHR48081:SF6">
    <property type="entry name" value="PEPTIDASE S9 PROLYL OLIGOPEPTIDASE CATALYTIC DOMAIN-CONTAINING PROTEIN"/>
    <property type="match status" value="1"/>
</dbReference>
<keyword evidence="1" id="KW-0378">Hydrolase</keyword>
<feature type="chain" id="PRO_5021844226" evidence="2">
    <location>
        <begin position="28"/>
        <end position="306"/>
    </location>
</feature>
<evidence type="ECO:0000313" key="4">
    <source>
        <dbReference type="EMBL" id="TWI80151.1"/>
    </source>
</evidence>
<feature type="domain" description="BD-FAE-like" evidence="3">
    <location>
        <begin position="67"/>
        <end position="261"/>
    </location>
</feature>
<dbReference type="Pfam" id="PF20434">
    <property type="entry name" value="BD-FAE"/>
    <property type="match status" value="1"/>
</dbReference>
<name>A0A562SFL3_9BACT</name>
<dbReference type="InterPro" id="IPR049492">
    <property type="entry name" value="BD-FAE-like_dom"/>
</dbReference>
<reference evidence="4 5" key="1">
    <citation type="journal article" date="2015" name="Stand. Genomic Sci.">
        <title>Genomic Encyclopedia of Bacterial and Archaeal Type Strains, Phase III: the genomes of soil and plant-associated and newly described type strains.</title>
        <authorList>
            <person name="Whitman W.B."/>
            <person name="Woyke T."/>
            <person name="Klenk H.P."/>
            <person name="Zhou Y."/>
            <person name="Lilburn T.G."/>
            <person name="Beck B.J."/>
            <person name="De Vos P."/>
            <person name="Vandamme P."/>
            <person name="Eisen J.A."/>
            <person name="Garrity G."/>
            <person name="Hugenholtz P."/>
            <person name="Kyrpides N.C."/>
        </authorList>
    </citation>
    <scope>NUCLEOTIDE SEQUENCE [LARGE SCALE GENOMIC DNA]</scope>
    <source>
        <strain evidence="4 5">CGMCC 1.7271</strain>
    </source>
</reference>
<comment type="caution">
    <text evidence="4">The sequence shown here is derived from an EMBL/GenBank/DDBJ whole genome shotgun (WGS) entry which is preliminary data.</text>
</comment>
<protein>
    <submittedName>
        <fullName evidence="4">Acetyl esterase/lipase</fullName>
    </submittedName>
</protein>
<sequence>MATSLIRKLFFAGIHFCLVCTASNIHAQEILEIYPGQIPGATVAASNATNDTKYPGLIRHSVIPTIQVFLPAKDKANGTAVLICPGGGYSVIVYEGEGINTAKRFAENGIAAFVLKYRLPNDSFSVDKSIAPLQDAQQAIKYIRENAGKWNVDIHKVGVVGFSAGGHLASTLATHFNTSYIDNPQKTNLRPDFQVLVYPVITMQENLTHKDSRKKLLGAEPSTDKVDLFSNELQINDSTPPAYLTHTADDNVVDVDNSINYFEVLRKRKIAVEMHIYSKGGHGFIFRQPGWMDTLLLWMKNNKWLN</sequence>
<dbReference type="PANTHER" id="PTHR48081">
    <property type="entry name" value="AB HYDROLASE SUPERFAMILY PROTEIN C4A8.06C"/>
    <property type="match status" value="1"/>
</dbReference>